<keyword evidence="2 7" id="KW-0813">Transport</keyword>
<evidence type="ECO:0000256" key="4">
    <source>
        <dbReference type="ARBA" id="ARBA00022692"/>
    </source>
</evidence>
<comment type="caution">
    <text evidence="9">The sequence shown here is derived from an EMBL/GenBank/DDBJ whole genome shotgun (WGS) entry which is preliminary data.</text>
</comment>
<reference evidence="9" key="2">
    <citation type="submission" date="2020-09" db="EMBL/GenBank/DDBJ databases">
        <authorList>
            <person name="Sun Q."/>
            <person name="Zhou Y."/>
        </authorList>
    </citation>
    <scope>NUCLEOTIDE SEQUENCE</scope>
    <source>
        <strain evidence="9">CGMCC 1.15178</strain>
    </source>
</reference>
<dbReference type="SUPFAM" id="SSF161098">
    <property type="entry name" value="MetI-like"/>
    <property type="match status" value="1"/>
</dbReference>
<dbReference type="RefSeq" id="WP_188994390.1">
    <property type="nucleotide sequence ID" value="NZ_BMHP01000003.1"/>
</dbReference>
<dbReference type="AlphaFoldDB" id="A0A916Z7X5"/>
<dbReference type="InterPro" id="IPR000515">
    <property type="entry name" value="MetI-like"/>
</dbReference>
<feature type="transmembrane region" description="Helical" evidence="7">
    <location>
        <begin position="12"/>
        <end position="35"/>
    </location>
</feature>
<evidence type="ECO:0000256" key="6">
    <source>
        <dbReference type="ARBA" id="ARBA00023136"/>
    </source>
</evidence>
<keyword evidence="6 7" id="KW-0472">Membrane</keyword>
<feature type="domain" description="ABC transmembrane type-1" evidence="8">
    <location>
        <begin position="74"/>
        <end position="272"/>
    </location>
</feature>
<feature type="transmembrane region" description="Helical" evidence="7">
    <location>
        <begin position="183"/>
        <end position="205"/>
    </location>
</feature>
<name>A0A916Z7X5_9BACL</name>
<feature type="transmembrane region" description="Helical" evidence="7">
    <location>
        <begin position="112"/>
        <end position="135"/>
    </location>
</feature>
<feature type="transmembrane region" description="Helical" evidence="7">
    <location>
        <begin position="257"/>
        <end position="278"/>
    </location>
</feature>
<dbReference type="InterPro" id="IPR035906">
    <property type="entry name" value="MetI-like_sf"/>
</dbReference>
<keyword evidence="10" id="KW-1185">Reference proteome</keyword>
<evidence type="ECO:0000313" key="10">
    <source>
        <dbReference type="Proteomes" id="UP000612456"/>
    </source>
</evidence>
<dbReference type="PANTHER" id="PTHR43744:SF9">
    <property type="entry name" value="POLYGALACTURONAN_RHAMNOGALACTURONAN TRANSPORT SYSTEM PERMEASE PROTEIN YTCP"/>
    <property type="match status" value="1"/>
</dbReference>
<evidence type="ECO:0000256" key="1">
    <source>
        <dbReference type="ARBA" id="ARBA00004651"/>
    </source>
</evidence>
<comment type="similarity">
    <text evidence="7">Belongs to the binding-protein-dependent transport system permease family.</text>
</comment>
<evidence type="ECO:0000256" key="2">
    <source>
        <dbReference type="ARBA" id="ARBA00022448"/>
    </source>
</evidence>
<evidence type="ECO:0000313" key="9">
    <source>
        <dbReference type="EMBL" id="GGD78672.1"/>
    </source>
</evidence>
<dbReference type="GO" id="GO:0055085">
    <property type="term" value="P:transmembrane transport"/>
    <property type="evidence" value="ECO:0007669"/>
    <property type="project" value="InterPro"/>
</dbReference>
<dbReference type="Gene3D" id="1.10.3720.10">
    <property type="entry name" value="MetI-like"/>
    <property type="match status" value="1"/>
</dbReference>
<evidence type="ECO:0000256" key="5">
    <source>
        <dbReference type="ARBA" id="ARBA00022989"/>
    </source>
</evidence>
<evidence type="ECO:0000256" key="3">
    <source>
        <dbReference type="ARBA" id="ARBA00022475"/>
    </source>
</evidence>
<keyword evidence="5 7" id="KW-1133">Transmembrane helix</keyword>
<dbReference type="Pfam" id="PF00528">
    <property type="entry name" value="BPD_transp_1"/>
    <property type="match status" value="1"/>
</dbReference>
<comment type="subcellular location">
    <subcellularLocation>
        <location evidence="1 7">Cell membrane</location>
        <topology evidence="1 7">Multi-pass membrane protein</topology>
    </subcellularLocation>
</comment>
<feature type="transmembrane region" description="Helical" evidence="7">
    <location>
        <begin position="74"/>
        <end position="100"/>
    </location>
</feature>
<dbReference type="PROSITE" id="PS50928">
    <property type="entry name" value="ABC_TM1"/>
    <property type="match status" value="1"/>
</dbReference>
<evidence type="ECO:0000256" key="7">
    <source>
        <dbReference type="RuleBase" id="RU363032"/>
    </source>
</evidence>
<keyword evidence="3" id="KW-1003">Cell membrane</keyword>
<dbReference type="PANTHER" id="PTHR43744">
    <property type="entry name" value="ABC TRANSPORTER PERMEASE PROTEIN MG189-RELATED-RELATED"/>
    <property type="match status" value="1"/>
</dbReference>
<reference evidence="9" key="1">
    <citation type="journal article" date="2014" name="Int. J. Syst. Evol. Microbiol.">
        <title>Complete genome sequence of Corynebacterium casei LMG S-19264T (=DSM 44701T), isolated from a smear-ripened cheese.</title>
        <authorList>
            <consortium name="US DOE Joint Genome Institute (JGI-PGF)"/>
            <person name="Walter F."/>
            <person name="Albersmeier A."/>
            <person name="Kalinowski J."/>
            <person name="Ruckert C."/>
        </authorList>
    </citation>
    <scope>NUCLEOTIDE SEQUENCE</scope>
    <source>
        <strain evidence="9">CGMCC 1.15178</strain>
    </source>
</reference>
<dbReference type="GO" id="GO:0005886">
    <property type="term" value="C:plasma membrane"/>
    <property type="evidence" value="ECO:0007669"/>
    <property type="project" value="UniProtKB-SubCell"/>
</dbReference>
<organism evidence="9 10">
    <name type="scientific">Paenibacillus nasutitermitis</name>
    <dbReference type="NCBI Taxonomy" id="1652958"/>
    <lineage>
        <taxon>Bacteria</taxon>
        <taxon>Bacillati</taxon>
        <taxon>Bacillota</taxon>
        <taxon>Bacilli</taxon>
        <taxon>Bacillales</taxon>
        <taxon>Paenibacillaceae</taxon>
        <taxon>Paenibacillus</taxon>
    </lineage>
</organism>
<dbReference type="CDD" id="cd06261">
    <property type="entry name" value="TM_PBP2"/>
    <property type="match status" value="1"/>
</dbReference>
<sequence>MKTQHTSDRILLGIFYFVITLFAFVCVLPFLLLIASSVTDELLLVQKGYNLIPDHLSFEAYKLILQTGTIYKSYLVTLTVTVVGTVISMFVTSGIAYAISEKRLKYASAISFFLYLTILFNGGLVAYYLLIVKYLHMNDTIWALILPGVLSPYYVYMLRNFFRTVPEALSESARIDGASDVTVLLRIIIPVSLPAMSTIGLFYAIGFWNEWFRALLFIEKPDLYPLQYIIMAIIRNVEFASSMVNGNQQIVSVVPALSARMATTVITIGPIIFLYPFLQKYFIRGLVMGAVKG</sequence>
<proteinExistence type="inferred from homology"/>
<protein>
    <submittedName>
        <fullName evidence="9">ABC transporter permease</fullName>
    </submittedName>
</protein>
<accession>A0A916Z7X5</accession>
<dbReference type="Proteomes" id="UP000612456">
    <property type="component" value="Unassembled WGS sequence"/>
</dbReference>
<keyword evidence="4 7" id="KW-0812">Transmembrane</keyword>
<gene>
    <name evidence="9" type="primary">ABC-MSP</name>
    <name evidence="9" type="ORF">GCM10010911_40920</name>
</gene>
<evidence type="ECO:0000259" key="8">
    <source>
        <dbReference type="PROSITE" id="PS50928"/>
    </source>
</evidence>
<feature type="transmembrane region" description="Helical" evidence="7">
    <location>
        <begin position="141"/>
        <end position="162"/>
    </location>
</feature>
<dbReference type="EMBL" id="BMHP01000003">
    <property type="protein sequence ID" value="GGD78672.1"/>
    <property type="molecule type" value="Genomic_DNA"/>
</dbReference>